<comment type="caution">
    <text evidence="1">The sequence shown here is derived from an EMBL/GenBank/DDBJ whole genome shotgun (WGS) entry which is preliminary data.</text>
</comment>
<name>A0A437QUF6_9PROT</name>
<sequence length="200" mass="22470">MTWFDLSAGLGPALAPGDVQLHPRYLQIRTKLGYDDNSNTIPLKAAMDPTDFPALLPLVNLVAHVIDGGEDRFQYKLIGTRNREAAGQNIKGQFLSEAVKPEFYQRIRGNYLQCMNSGKPVFDFFSVPHERRGHITSERMYYPLSSNGKDVTTFLALHGYEDVGLSSFKDEPLGNLVNSRLAQVGSDPHKRRSDLAWIFQ</sequence>
<dbReference type="OrthoDB" id="7352992at2"/>
<organism evidence="1 2">
    <name type="scientific">Hwanghaeella grinnelliae</name>
    <dbReference type="NCBI Taxonomy" id="2500179"/>
    <lineage>
        <taxon>Bacteria</taxon>
        <taxon>Pseudomonadati</taxon>
        <taxon>Pseudomonadota</taxon>
        <taxon>Alphaproteobacteria</taxon>
        <taxon>Rhodospirillales</taxon>
        <taxon>Rhodospirillaceae</taxon>
        <taxon>Hwanghaeella</taxon>
    </lineage>
</organism>
<dbReference type="AlphaFoldDB" id="A0A437QUF6"/>
<proteinExistence type="predicted"/>
<accession>A0A437QUF6</accession>
<reference evidence="2" key="1">
    <citation type="submission" date="2019-01" db="EMBL/GenBank/DDBJ databases">
        <title>Gri0909 isolated from a small marine red alga.</title>
        <authorList>
            <person name="Kim J."/>
            <person name="Jeong S.E."/>
            <person name="Jeon C.O."/>
        </authorList>
    </citation>
    <scope>NUCLEOTIDE SEQUENCE [LARGE SCALE GENOMIC DNA]</scope>
    <source>
        <strain evidence="2">Gri0909</strain>
    </source>
</reference>
<dbReference type="Proteomes" id="UP000287447">
    <property type="component" value="Unassembled WGS sequence"/>
</dbReference>
<protein>
    <recommendedName>
        <fullName evidence="3">PAS domain-containing protein</fullName>
    </recommendedName>
</protein>
<evidence type="ECO:0000313" key="2">
    <source>
        <dbReference type="Proteomes" id="UP000287447"/>
    </source>
</evidence>
<evidence type="ECO:0008006" key="3">
    <source>
        <dbReference type="Google" id="ProtNLM"/>
    </source>
</evidence>
<dbReference type="RefSeq" id="WP_127763514.1">
    <property type="nucleotide sequence ID" value="NZ_SADE01000001.1"/>
</dbReference>
<dbReference type="EMBL" id="SADE01000001">
    <property type="protein sequence ID" value="RVU38142.1"/>
    <property type="molecule type" value="Genomic_DNA"/>
</dbReference>
<gene>
    <name evidence="1" type="ORF">EOI86_02235</name>
</gene>
<evidence type="ECO:0000313" key="1">
    <source>
        <dbReference type="EMBL" id="RVU38142.1"/>
    </source>
</evidence>
<keyword evidence="2" id="KW-1185">Reference proteome</keyword>